<gene>
    <name evidence="1" type="ORF">K1I37_03250</name>
</gene>
<dbReference type="OrthoDB" id="2376696at2"/>
<keyword evidence="2" id="KW-1185">Reference proteome</keyword>
<dbReference type="Pfam" id="PF11007">
    <property type="entry name" value="CotJA"/>
    <property type="match status" value="1"/>
</dbReference>
<name>A0A9E7CT44_ALIAG</name>
<dbReference type="AlphaFoldDB" id="A0A9E7CT44"/>
<organism evidence="1 2">
    <name type="scientific">Alicyclobacillus acidoterrestris (strain ATCC 49025 / DSM 3922 / CIP 106132 / NCIMB 13137 / GD3B)</name>
    <dbReference type="NCBI Taxonomy" id="1356854"/>
    <lineage>
        <taxon>Bacteria</taxon>
        <taxon>Bacillati</taxon>
        <taxon>Bacillota</taxon>
        <taxon>Bacilli</taxon>
        <taxon>Bacillales</taxon>
        <taxon>Alicyclobacillaceae</taxon>
        <taxon>Alicyclobacillus</taxon>
    </lineage>
</organism>
<proteinExistence type="predicted"/>
<protein>
    <submittedName>
        <fullName evidence="1">Spore coat associated protein CotJA</fullName>
    </submittedName>
</protein>
<reference evidence="2" key="1">
    <citation type="journal article" date="2022" name="G3 (Bethesda)">
        <title>Unveiling the complete genome sequence of Alicyclobacillus acidoterrestris DSM 3922T, a taint-producing strain.</title>
        <authorList>
            <person name="Leonardo I.C."/>
            <person name="Barreto Crespo M.T."/>
            <person name="Gaspar F.B."/>
        </authorList>
    </citation>
    <scope>NUCLEOTIDE SEQUENCE [LARGE SCALE GENOMIC DNA]</scope>
    <source>
        <strain evidence="2">DSM 3922</strain>
    </source>
</reference>
<dbReference type="EMBL" id="CP080467">
    <property type="protein sequence ID" value="UNO50740.1"/>
    <property type="molecule type" value="Genomic_DNA"/>
</dbReference>
<dbReference type="InterPro" id="IPR020256">
    <property type="entry name" value="Spore_coat_CotJA"/>
</dbReference>
<dbReference type="KEGG" id="aaco:K1I37_03250"/>
<dbReference type="Proteomes" id="UP000829401">
    <property type="component" value="Chromosome"/>
</dbReference>
<sequence>MNIYIASAPFLSPFQPCPALPKAFIVPPNQYITFQPSGLEQFSSTDALKHGTLWAPLYSPYNGLLEATKKW</sequence>
<accession>A0A9E7CT44</accession>
<evidence type="ECO:0000313" key="1">
    <source>
        <dbReference type="EMBL" id="UNO50740.1"/>
    </source>
</evidence>
<evidence type="ECO:0000313" key="2">
    <source>
        <dbReference type="Proteomes" id="UP000829401"/>
    </source>
</evidence>